<accession>A0A4S1DTM8</accession>
<proteinExistence type="predicted"/>
<gene>
    <name evidence="1" type="ORF">EM932_16900</name>
</gene>
<evidence type="ECO:0000313" key="2">
    <source>
        <dbReference type="Proteomes" id="UP000307602"/>
    </source>
</evidence>
<comment type="caution">
    <text evidence="1">The sequence shown here is derived from an EMBL/GenBank/DDBJ whole genome shotgun (WGS) entry which is preliminary data.</text>
</comment>
<keyword evidence="2" id="KW-1185">Reference proteome</keyword>
<dbReference type="RefSeq" id="WP_135878385.1">
    <property type="nucleotide sequence ID" value="NZ_SRSO01000027.1"/>
</dbReference>
<name>A0A4S1DTM8_9FLAO</name>
<protein>
    <submittedName>
        <fullName evidence="1">Uncharacterized protein</fullName>
    </submittedName>
</protein>
<dbReference type="EMBL" id="SRSO01000027">
    <property type="protein sequence ID" value="TGV01153.1"/>
    <property type="molecule type" value="Genomic_DNA"/>
</dbReference>
<sequence length="331" mass="38224">MMNFYFFKKQSVKTTIIKKCTLLVFASFLFLYSNSFAQLGVQEKKIDEIVLIKEKPLLVVLSGEESELAKNGFNEDFKNAINAVWKFSPSIEFISSQEYIDLSKDESRNSVYAVLDFVTSSLINNVPGYSFVIGMVNKRVFPHYIKVYTVEGKRLSYGDIFSSLQYLQNDLNNALLEDRKAYKKKRNNMFRYLPIKLVENKTLLLDESFATEELKKEIDNIYDFDFKIVNKDVIDRAIVNKNDNIIYFKKVINAPRPTTRSSLGAIKDGSRHDNGMLKRHKDEIKGTALDAMYFNSIIDAGSGKLIFFGRPSFKDKKIDIKDFKMLKKVIK</sequence>
<dbReference type="Proteomes" id="UP000307602">
    <property type="component" value="Unassembled WGS sequence"/>
</dbReference>
<organism evidence="1 2">
    <name type="scientific">Flavivirga rizhaonensis</name>
    <dbReference type="NCBI Taxonomy" id="2559571"/>
    <lineage>
        <taxon>Bacteria</taxon>
        <taxon>Pseudomonadati</taxon>
        <taxon>Bacteroidota</taxon>
        <taxon>Flavobacteriia</taxon>
        <taxon>Flavobacteriales</taxon>
        <taxon>Flavobacteriaceae</taxon>
        <taxon>Flavivirga</taxon>
    </lineage>
</organism>
<evidence type="ECO:0000313" key="1">
    <source>
        <dbReference type="EMBL" id="TGV01153.1"/>
    </source>
</evidence>
<dbReference type="OrthoDB" id="1093741at2"/>
<dbReference type="AlphaFoldDB" id="A0A4S1DTM8"/>
<reference evidence="1 2" key="1">
    <citation type="submission" date="2019-04" db="EMBL/GenBank/DDBJ databases">
        <authorList>
            <person name="Liu A."/>
        </authorList>
    </citation>
    <scope>NUCLEOTIDE SEQUENCE [LARGE SCALE GENOMIC DNA]</scope>
    <source>
        <strain evidence="1 2">RZ03</strain>
    </source>
</reference>